<dbReference type="CDD" id="cd07377">
    <property type="entry name" value="WHTH_GntR"/>
    <property type="match status" value="1"/>
</dbReference>
<dbReference type="Pfam" id="PF00392">
    <property type="entry name" value="GntR"/>
    <property type="match status" value="1"/>
</dbReference>
<dbReference type="SUPFAM" id="SSF46785">
    <property type="entry name" value="Winged helix' DNA-binding domain"/>
    <property type="match status" value="1"/>
</dbReference>
<dbReference type="Gene3D" id="1.20.120.530">
    <property type="entry name" value="GntR ligand-binding domain-like"/>
    <property type="match status" value="1"/>
</dbReference>
<evidence type="ECO:0000313" key="6">
    <source>
        <dbReference type="Proteomes" id="UP000676325"/>
    </source>
</evidence>
<dbReference type="InterPro" id="IPR036390">
    <property type="entry name" value="WH_DNA-bd_sf"/>
</dbReference>
<dbReference type="PANTHER" id="PTHR43537:SF24">
    <property type="entry name" value="GLUCONATE OPERON TRANSCRIPTIONAL REPRESSOR"/>
    <property type="match status" value="1"/>
</dbReference>
<dbReference type="InterPro" id="IPR008920">
    <property type="entry name" value="TF_FadR/GntR_C"/>
</dbReference>
<keyword evidence="3" id="KW-0804">Transcription</keyword>
<comment type="caution">
    <text evidence="5">The sequence shown here is derived from an EMBL/GenBank/DDBJ whole genome shotgun (WGS) entry which is preliminary data.</text>
</comment>
<dbReference type="SUPFAM" id="SSF48008">
    <property type="entry name" value="GntR ligand-binding domain-like"/>
    <property type="match status" value="1"/>
</dbReference>
<name>A0A941IIX0_9ACTN</name>
<dbReference type="PANTHER" id="PTHR43537">
    <property type="entry name" value="TRANSCRIPTIONAL REGULATOR, GNTR FAMILY"/>
    <property type="match status" value="1"/>
</dbReference>
<dbReference type="PRINTS" id="PR00035">
    <property type="entry name" value="HTHGNTR"/>
</dbReference>
<evidence type="ECO:0000256" key="3">
    <source>
        <dbReference type="ARBA" id="ARBA00023163"/>
    </source>
</evidence>
<evidence type="ECO:0000259" key="4">
    <source>
        <dbReference type="PROSITE" id="PS50949"/>
    </source>
</evidence>
<organism evidence="5 6">
    <name type="scientific">Actinospica acidithermotolerans</name>
    <dbReference type="NCBI Taxonomy" id="2828514"/>
    <lineage>
        <taxon>Bacteria</taxon>
        <taxon>Bacillati</taxon>
        <taxon>Actinomycetota</taxon>
        <taxon>Actinomycetes</taxon>
        <taxon>Catenulisporales</taxon>
        <taxon>Actinospicaceae</taxon>
        <taxon>Actinospica</taxon>
    </lineage>
</organism>
<dbReference type="InterPro" id="IPR011711">
    <property type="entry name" value="GntR_C"/>
</dbReference>
<dbReference type="GO" id="GO:0003677">
    <property type="term" value="F:DNA binding"/>
    <property type="evidence" value="ECO:0007669"/>
    <property type="project" value="UniProtKB-KW"/>
</dbReference>
<sequence>MATAPSVPALTTAAVRAIETLGGGQPGRADQIADRLAEAIRLGLIPAGERLPPEAALSEQLGVSTLTLREALATLRERGLVVTRRGRAGGSFVARSSGSILGREGLATLTARQLREVADLRQASSGTAAALAAQRATALEIEALRRRADKLATATTPDERRRADSEFATELAAAAQSPRLAQQEANLRAELGDYVWSLMDVEQHAEAVRARHALVDAIAEADPDLARRSAETEIAYEAKLLIQRRIELYRAEGQSAPMNLERTWAALADDIARVFHSLRQTADAFQASYVRATQASERYALADLGMLRPRLHETLESFSDLAVGTGIVVAPDVLHDAAHWLEWWWRRSDGTPEALRVNLDPDAPDYFDYLNDEWFDVPIRTRRQHVVGPYVDYACTNEYTFTFAVPMFEDGERPLGIAAMDVLCDHLERRIMPALCAEPEQLVLLNSDGRLIAANTTGLAPGDRFAAHSGDVAVDRSAALARLCAMTGWSVRSSGP</sequence>
<dbReference type="InterPro" id="IPR036388">
    <property type="entry name" value="WH-like_DNA-bd_sf"/>
</dbReference>
<proteinExistence type="predicted"/>
<evidence type="ECO:0000256" key="2">
    <source>
        <dbReference type="ARBA" id="ARBA00023125"/>
    </source>
</evidence>
<feature type="domain" description="HTH gntR-type" evidence="4">
    <location>
        <begin position="26"/>
        <end position="96"/>
    </location>
</feature>
<dbReference type="InterPro" id="IPR000524">
    <property type="entry name" value="Tscrpt_reg_HTH_GntR"/>
</dbReference>
<dbReference type="Gene3D" id="3.30.450.20">
    <property type="entry name" value="PAS domain"/>
    <property type="match status" value="1"/>
</dbReference>
<dbReference type="Proteomes" id="UP000676325">
    <property type="component" value="Unassembled WGS sequence"/>
</dbReference>
<keyword evidence="6" id="KW-1185">Reference proteome</keyword>
<gene>
    <name evidence="5" type="ORF">KDK95_09680</name>
</gene>
<evidence type="ECO:0000313" key="5">
    <source>
        <dbReference type="EMBL" id="MBR7826573.1"/>
    </source>
</evidence>
<dbReference type="CDD" id="cd12913">
    <property type="entry name" value="PDC1_MCP_like"/>
    <property type="match status" value="1"/>
</dbReference>
<dbReference type="AlphaFoldDB" id="A0A941IIX0"/>
<dbReference type="SMART" id="SM00345">
    <property type="entry name" value="HTH_GNTR"/>
    <property type="match status" value="1"/>
</dbReference>
<protein>
    <submittedName>
        <fullName evidence="5">GntR family transcriptional regulator</fullName>
    </submittedName>
</protein>
<reference evidence="5" key="1">
    <citation type="submission" date="2021-04" db="EMBL/GenBank/DDBJ databases">
        <title>Genome based classification of Actinospica acidithermotolerans sp. nov., an actinobacterium isolated from an Indonesian hot spring.</title>
        <authorList>
            <person name="Kusuma A.B."/>
            <person name="Putra K.E."/>
            <person name="Nafisah S."/>
            <person name="Loh J."/>
            <person name="Nouioui I."/>
            <person name="Goodfellow M."/>
        </authorList>
    </citation>
    <scope>NUCLEOTIDE SEQUENCE</scope>
    <source>
        <strain evidence="5">MGRD01-02</strain>
    </source>
</reference>
<dbReference type="Gene3D" id="1.10.10.10">
    <property type="entry name" value="Winged helix-like DNA-binding domain superfamily/Winged helix DNA-binding domain"/>
    <property type="match status" value="1"/>
</dbReference>
<dbReference type="RefSeq" id="WP_212517722.1">
    <property type="nucleotide sequence ID" value="NZ_JAGSOH010000019.1"/>
</dbReference>
<accession>A0A941IIX0</accession>
<dbReference type="SMART" id="SM00895">
    <property type="entry name" value="FCD"/>
    <property type="match status" value="1"/>
</dbReference>
<evidence type="ECO:0000256" key="1">
    <source>
        <dbReference type="ARBA" id="ARBA00023015"/>
    </source>
</evidence>
<dbReference type="GO" id="GO:0003700">
    <property type="term" value="F:DNA-binding transcription factor activity"/>
    <property type="evidence" value="ECO:0007669"/>
    <property type="project" value="InterPro"/>
</dbReference>
<dbReference type="PROSITE" id="PS50949">
    <property type="entry name" value="HTH_GNTR"/>
    <property type="match status" value="1"/>
</dbReference>
<keyword evidence="2" id="KW-0238">DNA-binding</keyword>
<dbReference type="EMBL" id="JAGSOH010000019">
    <property type="protein sequence ID" value="MBR7826573.1"/>
    <property type="molecule type" value="Genomic_DNA"/>
</dbReference>
<keyword evidence="1" id="KW-0805">Transcription regulation</keyword>
<dbReference type="Pfam" id="PF07729">
    <property type="entry name" value="FCD"/>
    <property type="match status" value="1"/>
</dbReference>